<feature type="transmembrane region" description="Helical" evidence="1">
    <location>
        <begin position="6"/>
        <end position="25"/>
    </location>
</feature>
<keyword evidence="1" id="KW-0812">Transmembrane</keyword>
<keyword evidence="3" id="KW-1185">Reference proteome</keyword>
<dbReference type="KEGG" id="mlt:VC82_1597"/>
<proteinExistence type="predicted"/>
<protein>
    <recommendedName>
        <fullName evidence="4">FeoB-associated Cys-rich membrane protein</fullName>
    </recommendedName>
</protein>
<dbReference type="Proteomes" id="UP000032726">
    <property type="component" value="Chromosome"/>
</dbReference>
<evidence type="ECO:0008006" key="4">
    <source>
        <dbReference type="Google" id="ProtNLM"/>
    </source>
</evidence>
<keyword evidence="1" id="KW-0472">Membrane</keyword>
<sequence>MDILQQILAYLILAAAIAFLAKKFLLPRSLFVSQKEDNKKNCGGTDCGCH</sequence>
<accession>A0A0D5YSH9</accession>
<dbReference type="AlphaFoldDB" id="A0A0D5YSH9"/>
<name>A0A0D5YSH9_9FLAO</name>
<dbReference type="RefSeq" id="WP_170218316.1">
    <property type="nucleotide sequence ID" value="NZ_CP011071.1"/>
</dbReference>
<evidence type="ECO:0000313" key="2">
    <source>
        <dbReference type="EMBL" id="AKA35215.1"/>
    </source>
</evidence>
<keyword evidence="1" id="KW-1133">Transmembrane helix</keyword>
<dbReference type="HOGENOM" id="CLU_215645_0_0_10"/>
<dbReference type="STRING" id="516051.VC82_1597"/>
<dbReference type="EMBL" id="CP011071">
    <property type="protein sequence ID" value="AKA35215.1"/>
    <property type="molecule type" value="Genomic_DNA"/>
</dbReference>
<evidence type="ECO:0000256" key="1">
    <source>
        <dbReference type="SAM" id="Phobius"/>
    </source>
</evidence>
<organism evidence="2 3">
    <name type="scientific">Flagellimonas lutaonensis</name>
    <dbReference type="NCBI Taxonomy" id="516051"/>
    <lineage>
        <taxon>Bacteria</taxon>
        <taxon>Pseudomonadati</taxon>
        <taxon>Bacteroidota</taxon>
        <taxon>Flavobacteriia</taxon>
        <taxon>Flavobacteriales</taxon>
        <taxon>Flavobacteriaceae</taxon>
        <taxon>Flagellimonas</taxon>
    </lineage>
</organism>
<gene>
    <name evidence="2" type="ORF">VC82_1597</name>
</gene>
<evidence type="ECO:0000313" key="3">
    <source>
        <dbReference type="Proteomes" id="UP000032726"/>
    </source>
</evidence>
<reference evidence="2 3" key="1">
    <citation type="submission" date="2015-03" db="EMBL/GenBank/DDBJ databases">
        <title>Complete genome sequence of Muricauda lutaonensis CC-HSB-11T, isolated from a coastal hot spring.</title>
        <authorList>
            <person name="Kim K.M."/>
        </authorList>
    </citation>
    <scope>NUCLEOTIDE SEQUENCE [LARGE SCALE GENOMIC DNA]</scope>
    <source>
        <strain evidence="2 3">CC-HSB-11</strain>
    </source>
</reference>